<comment type="caution">
    <text evidence="1">The sequence shown here is derived from an EMBL/GenBank/DDBJ whole genome shotgun (WGS) entry which is preliminary data.</text>
</comment>
<protein>
    <submittedName>
        <fullName evidence="1">Uncharacterized protein</fullName>
    </submittedName>
</protein>
<name>W7TSH3_9STRA</name>
<reference evidence="1 2" key="1">
    <citation type="journal article" date="2014" name="Mol. Plant">
        <title>Chromosome Scale Genome Assembly and Transcriptome Profiling of Nannochloropsis gaditana in Nitrogen Depletion.</title>
        <authorList>
            <person name="Corteggiani Carpinelli E."/>
            <person name="Telatin A."/>
            <person name="Vitulo N."/>
            <person name="Forcato C."/>
            <person name="D'Angelo M."/>
            <person name="Schiavon R."/>
            <person name="Vezzi A."/>
            <person name="Giacometti G.M."/>
            <person name="Morosinotto T."/>
            <person name="Valle G."/>
        </authorList>
    </citation>
    <scope>NUCLEOTIDE SEQUENCE [LARGE SCALE GENOMIC DNA]</scope>
    <source>
        <strain evidence="1 2">B-31</strain>
    </source>
</reference>
<evidence type="ECO:0000313" key="1">
    <source>
        <dbReference type="EMBL" id="EWM23481.1"/>
    </source>
</evidence>
<organism evidence="1 2">
    <name type="scientific">Nannochloropsis gaditana</name>
    <dbReference type="NCBI Taxonomy" id="72520"/>
    <lineage>
        <taxon>Eukaryota</taxon>
        <taxon>Sar</taxon>
        <taxon>Stramenopiles</taxon>
        <taxon>Ochrophyta</taxon>
        <taxon>Eustigmatophyceae</taxon>
        <taxon>Eustigmatales</taxon>
        <taxon>Monodopsidaceae</taxon>
        <taxon>Nannochloropsis</taxon>
    </lineage>
</organism>
<dbReference type="Proteomes" id="UP000019335">
    <property type="component" value="Chromosome 17"/>
</dbReference>
<accession>W7TSH3</accession>
<dbReference type="AlphaFoldDB" id="W7TSH3"/>
<keyword evidence="2" id="KW-1185">Reference proteome</keyword>
<evidence type="ECO:0000313" key="2">
    <source>
        <dbReference type="Proteomes" id="UP000019335"/>
    </source>
</evidence>
<gene>
    <name evidence="1" type="ORF">Naga_100262g1</name>
</gene>
<dbReference type="OrthoDB" id="222020at2759"/>
<proteinExistence type="predicted"/>
<sequence length="116" mass="12821">MTVVPDPLLQRPHVCFLASTCRVPYTRALFLASSPHVFQVCTDDSVCGSGQLCRHALPMYQRLEGVCNIFTKGFADFLGGAGTLALQMGMTDSEGGIWAGWKVQEGDEKRERQRRV</sequence>
<dbReference type="EMBL" id="AZIL01001629">
    <property type="protein sequence ID" value="EWM23481.1"/>
    <property type="molecule type" value="Genomic_DNA"/>
</dbReference>